<gene>
    <name evidence="1" type="ORF">GUK36_03740</name>
</gene>
<dbReference type="EMBL" id="WXXP01000002">
    <property type="protein sequence ID" value="NEK48537.1"/>
    <property type="molecule type" value="Genomic_DNA"/>
</dbReference>
<evidence type="ECO:0000313" key="1">
    <source>
        <dbReference type="EMBL" id="NEK48537.1"/>
    </source>
</evidence>
<proteinExistence type="predicted"/>
<comment type="caution">
    <text evidence="1">The sequence shown here is derived from an EMBL/GenBank/DDBJ whole genome shotgun (WGS) entry which is preliminary data.</text>
</comment>
<sequence>MLEIRIVTDDGINKHLEQTHLGVDPFDKSIFVDPAEAKSLLILIVWKSVEDQDEGTDWVKGIWNYNEWPSDESKANGDVMINEYGSIHSFQVEVPLHDLASRADIEAFVRRSKLVFKDKLGLDIGL</sequence>
<reference evidence="1 2" key="1">
    <citation type="submission" date="2020-01" db="EMBL/GenBank/DDBJ databases">
        <title>Rhizobium genotypes associated with high levels of biological nitrogen fixation by grain legumes in a temperate-maritime cropping system.</title>
        <authorList>
            <person name="Maluk M."/>
            <person name="Francesc Ferrando Molina F."/>
            <person name="Lopez Del Egido L."/>
            <person name="Lafos M."/>
            <person name="Langarica-Fuentes A."/>
            <person name="Gebre Yohannes G."/>
            <person name="Young M.W."/>
            <person name="Martin P."/>
            <person name="Gantlett R."/>
            <person name="Kenicer G."/>
            <person name="Hawes C."/>
            <person name="Begg G.S."/>
            <person name="Quilliam R.S."/>
            <person name="Squire G.R."/>
            <person name="Poole P.S."/>
            <person name="Young P.W."/>
            <person name="Iannetta P.M."/>
            <person name="James E.K."/>
        </authorList>
    </citation>
    <scope>NUCLEOTIDE SEQUENCE [LARGE SCALE GENOMIC DNA]</scope>
    <source>
        <strain evidence="1 2">JHI944</strain>
    </source>
</reference>
<dbReference type="RefSeq" id="WP_163999796.1">
    <property type="nucleotide sequence ID" value="NZ_WXXP01000002.1"/>
</dbReference>
<evidence type="ECO:0000313" key="2">
    <source>
        <dbReference type="Proteomes" id="UP000471409"/>
    </source>
</evidence>
<accession>A0A6P0D7Y6</accession>
<name>A0A6P0D7Y6_RHILE</name>
<dbReference type="AlphaFoldDB" id="A0A6P0D7Y6"/>
<dbReference type="Proteomes" id="UP000471409">
    <property type="component" value="Unassembled WGS sequence"/>
</dbReference>
<organism evidence="1 2">
    <name type="scientific">Rhizobium leguminosarum</name>
    <dbReference type="NCBI Taxonomy" id="384"/>
    <lineage>
        <taxon>Bacteria</taxon>
        <taxon>Pseudomonadati</taxon>
        <taxon>Pseudomonadota</taxon>
        <taxon>Alphaproteobacteria</taxon>
        <taxon>Hyphomicrobiales</taxon>
        <taxon>Rhizobiaceae</taxon>
        <taxon>Rhizobium/Agrobacterium group</taxon>
        <taxon>Rhizobium</taxon>
    </lineage>
</organism>
<protein>
    <submittedName>
        <fullName evidence="1">Uncharacterized protein</fullName>
    </submittedName>
</protein>